<organism evidence="2 3">
    <name type="scientific">Massilimicrobiota timonensis</name>
    <dbReference type="NCBI Taxonomy" id="1776392"/>
    <lineage>
        <taxon>Bacteria</taxon>
        <taxon>Bacillati</taxon>
        <taxon>Bacillota</taxon>
        <taxon>Erysipelotrichia</taxon>
        <taxon>Erysipelotrichales</taxon>
        <taxon>Erysipelotrichaceae</taxon>
        <taxon>Massilimicrobiota</taxon>
    </lineage>
</organism>
<evidence type="ECO:0000313" key="2">
    <source>
        <dbReference type="EMBL" id="MDM8196619.1"/>
    </source>
</evidence>
<reference evidence="3" key="1">
    <citation type="submission" date="2023-06" db="EMBL/GenBank/DDBJ databases">
        <title>Identification and characterization of horizontal gene transfer across gut microbiota members of farm animals based on homology search.</title>
        <authorList>
            <person name="Zeman M."/>
            <person name="Kubasova T."/>
            <person name="Jahodarova E."/>
            <person name="Nykrynova M."/>
            <person name="Rychlik I."/>
        </authorList>
    </citation>
    <scope>NUCLEOTIDE SEQUENCE [LARGE SCALE GENOMIC DNA]</scope>
    <source>
        <strain evidence="3">ET341</strain>
    </source>
</reference>
<comment type="caution">
    <text evidence="2">The sequence shown here is derived from an EMBL/GenBank/DDBJ whole genome shotgun (WGS) entry which is preliminary data.</text>
</comment>
<keyword evidence="1" id="KW-0472">Membrane</keyword>
<proteinExistence type="predicted"/>
<sequence length="91" mass="10966">MGYNFIYLLCVLVLIMLALRLFLPILIVLIGVILVIWIIRKLFFSRRQSHEDKEDQEYYESLYQDYQNQDSDVIDVDYKVVDEHENPHQQS</sequence>
<keyword evidence="1" id="KW-0812">Transmembrane</keyword>
<feature type="transmembrane region" description="Helical" evidence="1">
    <location>
        <begin position="6"/>
        <end position="39"/>
    </location>
</feature>
<keyword evidence="1" id="KW-1133">Transmembrane helix</keyword>
<evidence type="ECO:0000313" key="3">
    <source>
        <dbReference type="Proteomes" id="UP001529275"/>
    </source>
</evidence>
<keyword evidence="3" id="KW-1185">Reference proteome</keyword>
<dbReference type="EMBL" id="JAUDCK010000042">
    <property type="protein sequence ID" value="MDM8196619.1"/>
    <property type="molecule type" value="Genomic_DNA"/>
</dbReference>
<name>A0ABT7UKE9_9FIRM</name>
<reference evidence="2 3" key="2">
    <citation type="submission" date="2023-06" db="EMBL/GenBank/DDBJ databases">
        <authorList>
            <person name="Zeman M."/>
            <person name="Kubasova T."/>
            <person name="Jahodarova E."/>
            <person name="Nykrynova M."/>
            <person name="Rychlik I."/>
        </authorList>
    </citation>
    <scope>NUCLEOTIDE SEQUENCE [LARGE SCALE GENOMIC DNA]</scope>
    <source>
        <strain evidence="2 3">ET341</strain>
    </source>
</reference>
<evidence type="ECO:0000256" key="1">
    <source>
        <dbReference type="SAM" id="Phobius"/>
    </source>
</evidence>
<protein>
    <submittedName>
        <fullName evidence="2">DUF4834 domain-containing protein</fullName>
    </submittedName>
</protein>
<accession>A0ABT7UKE9</accession>
<dbReference type="RefSeq" id="WP_087297224.1">
    <property type="nucleotide sequence ID" value="NZ_JAUDCK010000042.1"/>
</dbReference>
<gene>
    <name evidence="2" type="ORF">QUV98_09860</name>
</gene>
<dbReference type="Proteomes" id="UP001529275">
    <property type="component" value="Unassembled WGS sequence"/>
</dbReference>